<evidence type="ECO:0000313" key="3">
    <source>
        <dbReference type="Proteomes" id="UP001164803"/>
    </source>
</evidence>
<protein>
    <submittedName>
        <fullName evidence="2">HNH endonuclease</fullName>
    </submittedName>
</protein>
<evidence type="ECO:0000313" key="2">
    <source>
        <dbReference type="EMBL" id="WAH35429.1"/>
    </source>
</evidence>
<keyword evidence="2" id="KW-0378">Hydrolase</keyword>
<dbReference type="PANTHER" id="PTHR33877:SF2">
    <property type="entry name" value="OS07G0170200 PROTEIN"/>
    <property type="match status" value="1"/>
</dbReference>
<dbReference type="InterPro" id="IPR052892">
    <property type="entry name" value="NA-targeting_endonuclease"/>
</dbReference>
<dbReference type="SMART" id="SM00507">
    <property type="entry name" value="HNHc"/>
    <property type="match status" value="1"/>
</dbReference>
<sequence>MRDLVAAEFRCPSCGHQLKRESIVPVKSARGKILTPCTVDRANKETRAGRARWTQHGVLVLHDAPERNAEYRRIVFKRDNGTCLWCGEPANTVDHIVPYSEGGPYHPSNLFCACESCNQKRRNEDAYTFLERLAGEGIPSPFAEYVVERYQIACAFVQRMKDFREK</sequence>
<dbReference type="Pfam" id="PF01844">
    <property type="entry name" value="HNH"/>
    <property type="match status" value="1"/>
</dbReference>
<dbReference type="PANTHER" id="PTHR33877">
    <property type="entry name" value="SLL1193 PROTEIN"/>
    <property type="match status" value="1"/>
</dbReference>
<evidence type="ECO:0000259" key="1">
    <source>
        <dbReference type="SMART" id="SM00507"/>
    </source>
</evidence>
<dbReference type="InterPro" id="IPR002711">
    <property type="entry name" value="HNH"/>
</dbReference>
<dbReference type="RefSeq" id="WP_268042669.1">
    <property type="nucleotide sequence ID" value="NZ_CP104064.1"/>
</dbReference>
<proteinExistence type="predicted"/>
<dbReference type="CDD" id="cd00085">
    <property type="entry name" value="HNHc"/>
    <property type="match status" value="1"/>
</dbReference>
<reference evidence="2" key="1">
    <citation type="submission" date="2022-08" db="EMBL/GenBank/DDBJ databases">
        <title>Alicyclobacillus dauci DSM2870, complete genome.</title>
        <authorList>
            <person name="Wang Q."/>
            <person name="Cai R."/>
            <person name="Wang Z."/>
        </authorList>
    </citation>
    <scope>NUCLEOTIDE SEQUENCE</scope>
    <source>
        <strain evidence="2">DSM 28700</strain>
    </source>
</reference>
<gene>
    <name evidence="2" type="ORF">NZD86_14100</name>
</gene>
<dbReference type="Proteomes" id="UP001164803">
    <property type="component" value="Chromosome"/>
</dbReference>
<accession>A0ABY6YZC3</accession>
<keyword evidence="2" id="KW-0255">Endonuclease</keyword>
<feature type="domain" description="HNH nuclease" evidence="1">
    <location>
        <begin position="70"/>
        <end position="119"/>
    </location>
</feature>
<keyword evidence="2" id="KW-0540">Nuclease</keyword>
<dbReference type="InterPro" id="IPR003615">
    <property type="entry name" value="HNH_nuc"/>
</dbReference>
<dbReference type="GO" id="GO:0004519">
    <property type="term" value="F:endonuclease activity"/>
    <property type="evidence" value="ECO:0007669"/>
    <property type="project" value="UniProtKB-KW"/>
</dbReference>
<dbReference type="Gene3D" id="1.10.30.50">
    <property type="match status" value="1"/>
</dbReference>
<name>A0ABY6YZC3_9BACL</name>
<keyword evidence="3" id="KW-1185">Reference proteome</keyword>
<dbReference type="EMBL" id="CP104064">
    <property type="protein sequence ID" value="WAH35429.1"/>
    <property type="molecule type" value="Genomic_DNA"/>
</dbReference>
<organism evidence="2 3">
    <name type="scientific">Alicyclobacillus dauci</name>
    <dbReference type="NCBI Taxonomy" id="1475485"/>
    <lineage>
        <taxon>Bacteria</taxon>
        <taxon>Bacillati</taxon>
        <taxon>Bacillota</taxon>
        <taxon>Bacilli</taxon>
        <taxon>Bacillales</taxon>
        <taxon>Alicyclobacillaceae</taxon>
        <taxon>Alicyclobacillus</taxon>
    </lineage>
</organism>